<dbReference type="Pfam" id="PF19300">
    <property type="entry name" value="BPD_transp_1_N"/>
    <property type="match status" value="1"/>
</dbReference>
<dbReference type="InterPro" id="IPR045621">
    <property type="entry name" value="BPD_transp_1_N"/>
</dbReference>
<dbReference type="PROSITE" id="PS50928">
    <property type="entry name" value="ABC_TM1"/>
    <property type="match status" value="1"/>
</dbReference>
<organism evidence="9 10">
    <name type="scientific">[Clostridium] hylemonae DSM 15053</name>
    <dbReference type="NCBI Taxonomy" id="553973"/>
    <lineage>
        <taxon>Bacteria</taxon>
        <taxon>Bacillati</taxon>
        <taxon>Bacillota</taxon>
        <taxon>Clostridia</taxon>
        <taxon>Lachnospirales</taxon>
        <taxon>Lachnospiraceae</taxon>
    </lineage>
</organism>
<dbReference type="InterPro" id="IPR000515">
    <property type="entry name" value="MetI-like"/>
</dbReference>
<comment type="caution">
    <text evidence="9">The sequence shown here is derived from an EMBL/GenBank/DDBJ whole genome shotgun (WGS) entry which is preliminary data.</text>
</comment>
<dbReference type="Gene3D" id="1.10.3720.10">
    <property type="entry name" value="MetI-like"/>
    <property type="match status" value="1"/>
</dbReference>
<keyword evidence="4 7" id="KW-0812">Transmembrane</keyword>
<keyword evidence="3" id="KW-1003">Cell membrane</keyword>
<dbReference type="OrthoDB" id="9806409at2"/>
<evidence type="ECO:0000256" key="1">
    <source>
        <dbReference type="ARBA" id="ARBA00004651"/>
    </source>
</evidence>
<comment type="similarity">
    <text evidence="7">Belongs to the binding-protein-dependent transport system permease family.</text>
</comment>
<dbReference type="PANTHER" id="PTHR43163:SF6">
    <property type="entry name" value="DIPEPTIDE TRANSPORT SYSTEM PERMEASE PROTEIN DPPB-RELATED"/>
    <property type="match status" value="1"/>
</dbReference>
<accession>C0C288</accession>
<dbReference type="GO" id="GO:0055085">
    <property type="term" value="P:transmembrane transport"/>
    <property type="evidence" value="ECO:0007669"/>
    <property type="project" value="InterPro"/>
</dbReference>
<protein>
    <submittedName>
        <fullName evidence="9">ABC transporter, permease protein</fullName>
    </submittedName>
</protein>
<feature type="transmembrane region" description="Helical" evidence="7">
    <location>
        <begin position="132"/>
        <end position="161"/>
    </location>
</feature>
<evidence type="ECO:0000256" key="5">
    <source>
        <dbReference type="ARBA" id="ARBA00022989"/>
    </source>
</evidence>
<evidence type="ECO:0000256" key="4">
    <source>
        <dbReference type="ARBA" id="ARBA00022692"/>
    </source>
</evidence>
<dbReference type="GO" id="GO:0005886">
    <property type="term" value="C:plasma membrane"/>
    <property type="evidence" value="ECO:0007669"/>
    <property type="project" value="UniProtKB-SubCell"/>
</dbReference>
<dbReference type="SUPFAM" id="SSF161098">
    <property type="entry name" value="MetI-like"/>
    <property type="match status" value="1"/>
</dbReference>
<evidence type="ECO:0000256" key="6">
    <source>
        <dbReference type="ARBA" id="ARBA00023136"/>
    </source>
</evidence>
<feature type="transmembrane region" description="Helical" evidence="7">
    <location>
        <begin position="12"/>
        <end position="32"/>
    </location>
</feature>
<keyword evidence="2 7" id="KW-0813">Transport</keyword>
<evidence type="ECO:0000313" key="9">
    <source>
        <dbReference type="EMBL" id="EEG73742.1"/>
    </source>
</evidence>
<comment type="subcellular location">
    <subcellularLocation>
        <location evidence="1 7">Cell membrane</location>
        <topology evidence="1 7">Multi-pass membrane protein</topology>
    </subcellularLocation>
</comment>
<dbReference type="AlphaFoldDB" id="C0C288"/>
<feature type="domain" description="ABC transmembrane type-1" evidence="8">
    <location>
        <begin position="97"/>
        <end position="327"/>
    </location>
</feature>
<gene>
    <name evidence="9" type="ORF">CLOHYLEM_05747</name>
</gene>
<keyword evidence="5 7" id="KW-1133">Transmembrane helix</keyword>
<dbReference type="PANTHER" id="PTHR43163">
    <property type="entry name" value="DIPEPTIDE TRANSPORT SYSTEM PERMEASE PROTEIN DPPB-RELATED"/>
    <property type="match status" value="1"/>
</dbReference>
<dbReference type="Pfam" id="PF00528">
    <property type="entry name" value="BPD_transp_1"/>
    <property type="match status" value="1"/>
</dbReference>
<feature type="transmembrane region" description="Helical" evidence="7">
    <location>
        <begin position="195"/>
        <end position="214"/>
    </location>
</feature>
<dbReference type="STRING" id="553973.CLOHYLEM_05747"/>
<evidence type="ECO:0000259" key="8">
    <source>
        <dbReference type="PROSITE" id="PS50928"/>
    </source>
</evidence>
<feature type="transmembrane region" description="Helical" evidence="7">
    <location>
        <begin position="304"/>
        <end position="330"/>
    </location>
</feature>
<reference evidence="9" key="2">
    <citation type="submission" date="2013-06" db="EMBL/GenBank/DDBJ databases">
        <title>Draft genome sequence of Clostridium hylemonae (DSM 15053).</title>
        <authorList>
            <person name="Sudarsanam P."/>
            <person name="Ley R."/>
            <person name="Guruge J."/>
            <person name="Turnbaugh P.J."/>
            <person name="Mahowald M."/>
            <person name="Liep D."/>
            <person name="Gordon J."/>
        </authorList>
    </citation>
    <scope>NUCLEOTIDE SEQUENCE</scope>
    <source>
        <strain evidence="9">DSM 15053</strain>
    </source>
</reference>
<dbReference type="CDD" id="cd06261">
    <property type="entry name" value="TM_PBP2"/>
    <property type="match status" value="1"/>
</dbReference>
<proteinExistence type="inferred from homology"/>
<evidence type="ECO:0000256" key="2">
    <source>
        <dbReference type="ARBA" id="ARBA00022448"/>
    </source>
</evidence>
<dbReference type="Proteomes" id="UP000004893">
    <property type="component" value="Unassembled WGS sequence"/>
</dbReference>
<dbReference type="eggNOG" id="COG0601">
    <property type="taxonomic scope" value="Bacteria"/>
</dbReference>
<feature type="transmembrane region" description="Helical" evidence="7">
    <location>
        <begin position="259"/>
        <end position="284"/>
    </location>
</feature>
<reference evidence="9" key="1">
    <citation type="submission" date="2009-02" db="EMBL/GenBank/DDBJ databases">
        <authorList>
            <person name="Fulton L."/>
            <person name="Clifton S."/>
            <person name="Fulton B."/>
            <person name="Xu J."/>
            <person name="Minx P."/>
            <person name="Pepin K.H."/>
            <person name="Johnson M."/>
            <person name="Bhonagiri V."/>
            <person name="Nash W.E."/>
            <person name="Mardis E.R."/>
            <person name="Wilson R.K."/>
        </authorList>
    </citation>
    <scope>NUCLEOTIDE SEQUENCE [LARGE SCALE GENOMIC DNA]</scope>
    <source>
        <strain evidence="9">DSM 15053</strain>
    </source>
</reference>
<evidence type="ECO:0000256" key="3">
    <source>
        <dbReference type="ARBA" id="ARBA00022475"/>
    </source>
</evidence>
<dbReference type="InterPro" id="IPR035906">
    <property type="entry name" value="MetI-like_sf"/>
</dbReference>
<keyword evidence="6 7" id="KW-0472">Membrane</keyword>
<dbReference type="EMBL" id="ABYI02000022">
    <property type="protein sequence ID" value="EEG73742.1"/>
    <property type="molecule type" value="Genomic_DNA"/>
</dbReference>
<evidence type="ECO:0000313" key="10">
    <source>
        <dbReference type="Proteomes" id="UP000004893"/>
    </source>
</evidence>
<evidence type="ECO:0000256" key="7">
    <source>
        <dbReference type="RuleBase" id="RU363032"/>
    </source>
</evidence>
<feature type="transmembrane region" description="Helical" evidence="7">
    <location>
        <begin position="103"/>
        <end position="120"/>
    </location>
</feature>
<name>C0C288_9FIRM</name>
<sequence length="340" mass="37305">MSLLKSILKRLLSSLVVLLGLTIIIFVLMRIVPGDPARLALGANVSEDVLENYREVNHLNESLPAQYGYWLTGALRGDFGTSAVTKRAVIQDIKDFAPATIELVLWAGFPSILVALYLGVTSAQHKNKWQDYVCRFSGYIFVATPTFVFAVMFVLIFGYWIPVMPTIGGRLSPSFTIPDITGLYVLDALLGGKPAAAWDAFLHLLFPALALALGKTMQEARITRSSMLQNADKDYITMVTSQGVPQSVVNRRFLLKPSVIPTITVIGMDIAAMFGNAFLVERIFNWPGLSSYGMTAILNKDTNAVCAVVLIIGLAFALTSIAVDIVAMILDPRMRQKRTR</sequence>
<keyword evidence="10" id="KW-1185">Reference proteome</keyword>
<dbReference type="HOGENOM" id="CLU_036879_0_3_9"/>
<dbReference type="RefSeq" id="WP_006443091.1">
    <property type="nucleotide sequence ID" value="NZ_CP036524.1"/>
</dbReference>